<reference evidence="3" key="2">
    <citation type="submission" date="2015-01" db="EMBL/GenBank/DDBJ databases">
        <title>Evolutionary Origins and Diversification of the Mycorrhizal Mutualists.</title>
        <authorList>
            <consortium name="DOE Joint Genome Institute"/>
            <consortium name="Mycorrhizal Genomics Consortium"/>
            <person name="Kohler A."/>
            <person name="Kuo A."/>
            <person name="Nagy L.G."/>
            <person name="Floudas D."/>
            <person name="Copeland A."/>
            <person name="Barry K.W."/>
            <person name="Cichocki N."/>
            <person name="Veneault-Fourrey C."/>
            <person name="LaButti K."/>
            <person name="Lindquist E.A."/>
            <person name="Lipzen A."/>
            <person name="Lundell T."/>
            <person name="Morin E."/>
            <person name="Murat C."/>
            <person name="Riley R."/>
            <person name="Ohm R."/>
            <person name="Sun H."/>
            <person name="Tunlid A."/>
            <person name="Henrissat B."/>
            <person name="Grigoriev I.V."/>
            <person name="Hibbett D.S."/>
            <person name="Martin F."/>
        </authorList>
    </citation>
    <scope>NUCLEOTIDE SEQUENCE [LARGE SCALE GENOMIC DNA]</scope>
    <source>
        <strain evidence="3">LaAM-08-1</strain>
    </source>
</reference>
<protein>
    <submittedName>
        <fullName evidence="2">Uncharacterized protein</fullName>
    </submittedName>
</protein>
<dbReference type="AlphaFoldDB" id="A0A0C9XXB4"/>
<keyword evidence="1" id="KW-0175">Coiled coil</keyword>
<feature type="coiled-coil region" evidence="1">
    <location>
        <begin position="29"/>
        <end position="57"/>
    </location>
</feature>
<evidence type="ECO:0000256" key="1">
    <source>
        <dbReference type="SAM" id="Coils"/>
    </source>
</evidence>
<dbReference type="HOGENOM" id="CLU_060147_0_0_1"/>
<gene>
    <name evidence="2" type="ORF">K443DRAFT_635320</name>
</gene>
<evidence type="ECO:0000313" key="3">
    <source>
        <dbReference type="Proteomes" id="UP000054477"/>
    </source>
</evidence>
<proteinExistence type="predicted"/>
<organism evidence="2 3">
    <name type="scientific">Laccaria amethystina LaAM-08-1</name>
    <dbReference type="NCBI Taxonomy" id="1095629"/>
    <lineage>
        <taxon>Eukaryota</taxon>
        <taxon>Fungi</taxon>
        <taxon>Dikarya</taxon>
        <taxon>Basidiomycota</taxon>
        <taxon>Agaricomycotina</taxon>
        <taxon>Agaricomycetes</taxon>
        <taxon>Agaricomycetidae</taxon>
        <taxon>Agaricales</taxon>
        <taxon>Agaricineae</taxon>
        <taxon>Hydnangiaceae</taxon>
        <taxon>Laccaria</taxon>
    </lineage>
</organism>
<sequence length="282" mass="32930">MNSRPIQQAEKDFFSMPLTVPIVAIVTKFDTFLQDMQQKLEEKAEEEDEDVQDDDELEKLAVIEADKRFEQHYKKPLESMQHPPRAVVTPSEETQRQARSGYDLRTFFASAQNADTKVKLITSGSNGLNWNYYKNHSEKMFRGGPFIKTWETFWTDPTSGPQAPIKLIRLLEKHLDDSRRLIGHQKPSDFTEVNGDPDLLAFYTTLIMEKIYVFDINDEKTLETMIKWYDQGSKTATYIRKEVMGLYRERLSETYQVPKEWSKEVARPLINIVCHRPVEVPD</sequence>
<dbReference type="OrthoDB" id="2955869at2759"/>
<accession>A0A0C9XXB4</accession>
<name>A0A0C9XXB4_9AGAR</name>
<evidence type="ECO:0000313" key="2">
    <source>
        <dbReference type="EMBL" id="KIK06264.1"/>
    </source>
</evidence>
<reference evidence="2 3" key="1">
    <citation type="submission" date="2014-04" db="EMBL/GenBank/DDBJ databases">
        <authorList>
            <consortium name="DOE Joint Genome Institute"/>
            <person name="Kuo A."/>
            <person name="Kohler A."/>
            <person name="Nagy L.G."/>
            <person name="Floudas D."/>
            <person name="Copeland A."/>
            <person name="Barry K.W."/>
            <person name="Cichocki N."/>
            <person name="Veneault-Fourrey C."/>
            <person name="LaButti K."/>
            <person name="Lindquist E.A."/>
            <person name="Lipzen A."/>
            <person name="Lundell T."/>
            <person name="Morin E."/>
            <person name="Murat C."/>
            <person name="Sun H."/>
            <person name="Tunlid A."/>
            <person name="Henrissat B."/>
            <person name="Grigoriev I.V."/>
            <person name="Hibbett D.S."/>
            <person name="Martin F."/>
            <person name="Nordberg H.P."/>
            <person name="Cantor M.N."/>
            <person name="Hua S.X."/>
        </authorList>
    </citation>
    <scope>NUCLEOTIDE SEQUENCE [LARGE SCALE GENOMIC DNA]</scope>
    <source>
        <strain evidence="2 3">LaAM-08-1</strain>
    </source>
</reference>
<dbReference type="Proteomes" id="UP000054477">
    <property type="component" value="Unassembled WGS sequence"/>
</dbReference>
<dbReference type="EMBL" id="KN838554">
    <property type="protein sequence ID" value="KIK06264.1"/>
    <property type="molecule type" value="Genomic_DNA"/>
</dbReference>
<keyword evidence="3" id="KW-1185">Reference proteome</keyword>